<evidence type="ECO:0008006" key="5">
    <source>
        <dbReference type="Google" id="ProtNLM"/>
    </source>
</evidence>
<dbReference type="FunFam" id="1.25.40.10:FF:000348">
    <property type="entry name" value="Pentatricopeptide repeat-containing protein chloroplastic"/>
    <property type="match status" value="1"/>
</dbReference>
<evidence type="ECO:0000256" key="1">
    <source>
        <dbReference type="ARBA" id="ARBA00022737"/>
    </source>
</evidence>
<dbReference type="Pfam" id="PF01535">
    <property type="entry name" value="PPR"/>
    <property type="match status" value="2"/>
</dbReference>
<dbReference type="PANTHER" id="PTHR47926">
    <property type="entry name" value="PENTATRICOPEPTIDE REPEAT-CONTAINING PROTEIN"/>
    <property type="match status" value="1"/>
</dbReference>
<evidence type="ECO:0000313" key="4">
    <source>
        <dbReference type="Proteomes" id="UP001314170"/>
    </source>
</evidence>
<keyword evidence="4" id="KW-1185">Reference proteome</keyword>
<feature type="repeat" description="PPR" evidence="2">
    <location>
        <begin position="305"/>
        <end position="335"/>
    </location>
</feature>
<dbReference type="GO" id="GO:0003723">
    <property type="term" value="F:RNA binding"/>
    <property type="evidence" value="ECO:0007669"/>
    <property type="project" value="InterPro"/>
</dbReference>
<dbReference type="NCBIfam" id="TIGR00756">
    <property type="entry name" value="PPR"/>
    <property type="match status" value="4"/>
</dbReference>
<name>A0AAV1QPX5_9ROSI</name>
<dbReference type="EMBL" id="CAWUPB010000131">
    <property type="protein sequence ID" value="CAK7323786.1"/>
    <property type="molecule type" value="Genomic_DNA"/>
</dbReference>
<dbReference type="InterPro" id="IPR002885">
    <property type="entry name" value="PPR_rpt"/>
</dbReference>
<reference evidence="3 4" key="1">
    <citation type="submission" date="2024-01" db="EMBL/GenBank/DDBJ databases">
        <authorList>
            <person name="Waweru B."/>
        </authorList>
    </citation>
    <scope>NUCLEOTIDE SEQUENCE [LARGE SCALE GENOMIC DNA]</scope>
</reference>
<dbReference type="InterPro" id="IPR046960">
    <property type="entry name" value="PPR_At4g14850-like_plant"/>
</dbReference>
<keyword evidence="1" id="KW-0677">Repeat</keyword>
<dbReference type="AlphaFoldDB" id="A0AAV1QPX5"/>
<feature type="repeat" description="PPR" evidence="2">
    <location>
        <begin position="336"/>
        <end position="370"/>
    </location>
</feature>
<comment type="caution">
    <text evidence="3">The sequence shown here is derived from an EMBL/GenBank/DDBJ whole genome shotgun (WGS) entry which is preliminary data.</text>
</comment>
<organism evidence="3 4">
    <name type="scientific">Dovyalis caffra</name>
    <dbReference type="NCBI Taxonomy" id="77055"/>
    <lineage>
        <taxon>Eukaryota</taxon>
        <taxon>Viridiplantae</taxon>
        <taxon>Streptophyta</taxon>
        <taxon>Embryophyta</taxon>
        <taxon>Tracheophyta</taxon>
        <taxon>Spermatophyta</taxon>
        <taxon>Magnoliopsida</taxon>
        <taxon>eudicotyledons</taxon>
        <taxon>Gunneridae</taxon>
        <taxon>Pentapetalae</taxon>
        <taxon>rosids</taxon>
        <taxon>fabids</taxon>
        <taxon>Malpighiales</taxon>
        <taxon>Salicaceae</taxon>
        <taxon>Flacourtieae</taxon>
        <taxon>Dovyalis</taxon>
    </lineage>
</organism>
<accession>A0AAV1QPX5</accession>
<evidence type="ECO:0000313" key="3">
    <source>
        <dbReference type="EMBL" id="CAK7323786.1"/>
    </source>
</evidence>
<feature type="repeat" description="PPR" evidence="2">
    <location>
        <begin position="231"/>
        <end position="265"/>
    </location>
</feature>
<protein>
    <recommendedName>
        <fullName evidence="5">Chlororespiratory reduction 2</fullName>
    </recommendedName>
</protein>
<proteinExistence type="predicted"/>
<sequence>MLVEGKGTYVSANSNGLTRITTSSRALQQRLFSLLQRKQQLNLKSLSQIHAQILLNGFSRNKNFLLVNLLSFYIDSAHHLLHAHYVFKDIDSPSTAIWNQMIRAHARTQTPTKSFHLFNQMLLTVARPDAYTYSFLLAACTSLLSLRQGQQVQAKILADGYYSSNVFLMSKLIHFYAAAGGDCAGIDYAHRVFDDMAERNVVSWNTMLAGYMRCRNLVGARRIFDEMPERNVVSWTTMISGYAKNGKCKQALNLFDEMRRDPVELDQVVLMAALTACAELGDLILGRWIHSYIQKTFVGSNQRVSVSLNNALIHMYASCGMIEEAYETFRWMPERSTVSWTSLITAFAKRGYAQEALQVFHLMQTVEARPDDITFIGVLSACSHAGLVDDGREFFKDMIRCWGIKPRIEHYGCMVDLLSRAGFLDEAQDLIETMPIKPNDAVWGALLGGCRIHSNAELASHVSQKLKVELDSDKAAGYLSLLAHVYATAEKWQDVAAVRQKMVAMGAKKPAGRSWIQINEVVHDFVASDRTHKNTSSIYEMLGMITWQAKLEGYKSSISKVLSSDVDE</sequence>
<feature type="repeat" description="PPR" evidence="2">
    <location>
        <begin position="371"/>
        <end position="406"/>
    </location>
</feature>
<dbReference type="InterPro" id="IPR046848">
    <property type="entry name" value="E_motif"/>
</dbReference>
<dbReference type="Pfam" id="PF20431">
    <property type="entry name" value="E_motif"/>
    <property type="match status" value="1"/>
</dbReference>
<dbReference type="Gene3D" id="1.25.40.10">
    <property type="entry name" value="Tetratricopeptide repeat domain"/>
    <property type="match status" value="3"/>
</dbReference>
<dbReference type="PANTHER" id="PTHR47926:SF526">
    <property type="entry name" value="PENTACOTRIPEPTIDE-REPEAT REGION OF PRORP DOMAIN-CONTAINING PROTEIN"/>
    <property type="match status" value="1"/>
</dbReference>
<dbReference type="Proteomes" id="UP001314170">
    <property type="component" value="Unassembled WGS sequence"/>
</dbReference>
<gene>
    <name evidence="3" type="ORF">DCAF_LOCUS1416</name>
</gene>
<dbReference type="GO" id="GO:0009451">
    <property type="term" value="P:RNA modification"/>
    <property type="evidence" value="ECO:0007669"/>
    <property type="project" value="InterPro"/>
</dbReference>
<dbReference type="PROSITE" id="PS51375">
    <property type="entry name" value="PPR"/>
    <property type="match status" value="5"/>
</dbReference>
<dbReference type="InterPro" id="IPR011990">
    <property type="entry name" value="TPR-like_helical_dom_sf"/>
</dbReference>
<evidence type="ECO:0000256" key="2">
    <source>
        <dbReference type="PROSITE-ProRule" id="PRU00708"/>
    </source>
</evidence>
<dbReference type="FunFam" id="1.25.40.10:FF:000184">
    <property type="entry name" value="Pentatricopeptide repeat-containing protein, chloroplastic"/>
    <property type="match status" value="1"/>
</dbReference>
<dbReference type="Pfam" id="PF13041">
    <property type="entry name" value="PPR_2"/>
    <property type="match status" value="3"/>
</dbReference>
<feature type="repeat" description="PPR" evidence="2">
    <location>
        <begin position="200"/>
        <end position="230"/>
    </location>
</feature>